<protein>
    <recommendedName>
        <fullName evidence="9">Glycosyltransferase RgtA/B/C/D-like domain-containing protein</fullName>
    </recommendedName>
</protein>
<comment type="caution">
    <text evidence="10">The sequence shown here is derived from an EMBL/GenBank/DDBJ whole genome shotgun (WGS) entry which is preliminary data.</text>
</comment>
<evidence type="ECO:0000256" key="1">
    <source>
        <dbReference type="ARBA" id="ARBA00004651"/>
    </source>
</evidence>
<evidence type="ECO:0000256" key="8">
    <source>
        <dbReference type="SAM" id="Phobius"/>
    </source>
</evidence>
<evidence type="ECO:0000256" key="4">
    <source>
        <dbReference type="ARBA" id="ARBA00022679"/>
    </source>
</evidence>
<dbReference type="AlphaFoldDB" id="A0A1G1V2W4"/>
<keyword evidence="4" id="KW-0808">Transferase</keyword>
<feature type="transmembrane region" description="Helical" evidence="8">
    <location>
        <begin position="21"/>
        <end position="39"/>
    </location>
</feature>
<evidence type="ECO:0000256" key="2">
    <source>
        <dbReference type="ARBA" id="ARBA00022475"/>
    </source>
</evidence>
<dbReference type="EMBL" id="MHBW01000005">
    <property type="protein sequence ID" value="OGY09730.1"/>
    <property type="molecule type" value="Genomic_DNA"/>
</dbReference>
<reference evidence="10 11" key="1">
    <citation type="journal article" date="2016" name="Nat. Commun.">
        <title>Thousands of microbial genomes shed light on interconnected biogeochemical processes in an aquifer system.</title>
        <authorList>
            <person name="Anantharaman K."/>
            <person name="Brown C.T."/>
            <person name="Hug L.A."/>
            <person name="Sharon I."/>
            <person name="Castelle C.J."/>
            <person name="Probst A.J."/>
            <person name="Thomas B.C."/>
            <person name="Singh A."/>
            <person name="Wilkins M.J."/>
            <person name="Karaoz U."/>
            <person name="Brodie E.L."/>
            <person name="Williams K.H."/>
            <person name="Hubbard S.S."/>
            <person name="Banfield J.F."/>
        </authorList>
    </citation>
    <scope>NUCLEOTIDE SEQUENCE [LARGE SCALE GENOMIC DNA]</scope>
</reference>
<feature type="transmembrane region" description="Helical" evidence="8">
    <location>
        <begin position="220"/>
        <end position="238"/>
    </location>
</feature>
<gene>
    <name evidence="10" type="ORF">A2782_02735</name>
</gene>
<evidence type="ECO:0000256" key="5">
    <source>
        <dbReference type="ARBA" id="ARBA00022692"/>
    </source>
</evidence>
<name>A0A1G1V2W4_9BACT</name>
<dbReference type="InterPro" id="IPR038731">
    <property type="entry name" value="RgtA/B/C-like"/>
</dbReference>
<dbReference type="PANTHER" id="PTHR33908">
    <property type="entry name" value="MANNOSYLTRANSFERASE YKCB-RELATED"/>
    <property type="match status" value="1"/>
</dbReference>
<organism evidence="10 11">
    <name type="scientific">Candidatus Blackburnbacteria bacterium RIFCSPHIGHO2_01_FULL_43_15b</name>
    <dbReference type="NCBI Taxonomy" id="1797513"/>
    <lineage>
        <taxon>Bacteria</taxon>
        <taxon>Candidatus Blackburniibacteriota</taxon>
    </lineage>
</organism>
<evidence type="ECO:0000256" key="6">
    <source>
        <dbReference type="ARBA" id="ARBA00022989"/>
    </source>
</evidence>
<sequence length="507" mass="58792">MKKMWKKLQEELALERMPGRTTYYVLFVILILAAYVRVWRTDKILGFYYDQGRDAQVIWDFLHRGKLFLIGPTTGIEGIFRGPWYYWLITPFYWLGRGDPVWPAVFLALTTVLALFVLFHLTYQISGKTGAFTALIIGSFSFFFVVAARWLSNPTPMFLISMLLLYSMFLVIRGRKWAWVAIGFLLGLSMQFGSATEVFLFPAVLVFAMWQRRNLPNLRIFLLSAFLLSVTFIPQIWFDLKHEGILRQSVGKFLLGEQSFKLSFWDVLRIRSKFYLDVFGSKLFPTTGEYRNITALFLGAVFLLTATKLLKNKYFLAALLVFTSPLAGMIFFQGNHGNVYDYYFTGYYFVFVLVLASVCGLVARAWWGKIILVIFIYFFLRDNLPVMKSYISDNIDGPNTIAFGNQKQALDWIYQDMGGCQKFNDDEYVPPVIPHAYKYLFTWYGGRVKSCAPVEQRENLLYTLYEVDPPHPERLDAWLARQEGIGKVEKSARFGGITVERRLRINE</sequence>
<evidence type="ECO:0000313" key="10">
    <source>
        <dbReference type="EMBL" id="OGY09730.1"/>
    </source>
</evidence>
<dbReference type="GO" id="GO:0016763">
    <property type="term" value="F:pentosyltransferase activity"/>
    <property type="evidence" value="ECO:0007669"/>
    <property type="project" value="TreeGrafter"/>
</dbReference>
<dbReference type="InterPro" id="IPR050297">
    <property type="entry name" value="LipidA_mod_glycosyltrf_83"/>
</dbReference>
<feature type="transmembrane region" description="Helical" evidence="8">
    <location>
        <begin position="155"/>
        <end position="172"/>
    </location>
</feature>
<feature type="transmembrane region" description="Helical" evidence="8">
    <location>
        <begin position="347"/>
        <end position="380"/>
    </location>
</feature>
<evidence type="ECO:0000313" key="11">
    <source>
        <dbReference type="Proteomes" id="UP000177967"/>
    </source>
</evidence>
<comment type="subcellular location">
    <subcellularLocation>
        <location evidence="1">Cell membrane</location>
        <topology evidence="1">Multi-pass membrane protein</topology>
    </subcellularLocation>
</comment>
<feature type="transmembrane region" description="Helical" evidence="8">
    <location>
        <begin position="129"/>
        <end position="148"/>
    </location>
</feature>
<evidence type="ECO:0000256" key="7">
    <source>
        <dbReference type="ARBA" id="ARBA00023136"/>
    </source>
</evidence>
<proteinExistence type="predicted"/>
<feature type="transmembrane region" description="Helical" evidence="8">
    <location>
        <begin position="178"/>
        <end position="208"/>
    </location>
</feature>
<keyword evidence="6 8" id="KW-1133">Transmembrane helix</keyword>
<evidence type="ECO:0000259" key="9">
    <source>
        <dbReference type="Pfam" id="PF13231"/>
    </source>
</evidence>
<keyword evidence="2" id="KW-1003">Cell membrane</keyword>
<dbReference type="PANTHER" id="PTHR33908:SF11">
    <property type="entry name" value="MEMBRANE PROTEIN"/>
    <property type="match status" value="1"/>
</dbReference>
<dbReference type="Proteomes" id="UP000177967">
    <property type="component" value="Unassembled WGS sequence"/>
</dbReference>
<keyword evidence="5 8" id="KW-0812">Transmembrane</keyword>
<accession>A0A1G1V2W4</accession>
<evidence type="ECO:0000256" key="3">
    <source>
        <dbReference type="ARBA" id="ARBA00022676"/>
    </source>
</evidence>
<feature type="domain" description="Glycosyltransferase RgtA/B/C/D-like" evidence="9">
    <location>
        <begin position="82"/>
        <end position="237"/>
    </location>
</feature>
<dbReference type="Pfam" id="PF13231">
    <property type="entry name" value="PMT_2"/>
    <property type="match status" value="1"/>
</dbReference>
<keyword evidence="7 8" id="KW-0472">Membrane</keyword>
<feature type="transmembrane region" description="Helical" evidence="8">
    <location>
        <begin position="314"/>
        <end position="332"/>
    </location>
</feature>
<keyword evidence="3" id="KW-0328">Glycosyltransferase</keyword>
<dbReference type="GO" id="GO:0009103">
    <property type="term" value="P:lipopolysaccharide biosynthetic process"/>
    <property type="evidence" value="ECO:0007669"/>
    <property type="project" value="UniProtKB-ARBA"/>
</dbReference>
<dbReference type="STRING" id="1797513.A2782_02735"/>
<feature type="transmembrane region" description="Helical" evidence="8">
    <location>
        <begin position="101"/>
        <end position="123"/>
    </location>
</feature>
<dbReference type="GO" id="GO:0005886">
    <property type="term" value="C:plasma membrane"/>
    <property type="evidence" value="ECO:0007669"/>
    <property type="project" value="UniProtKB-SubCell"/>
</dbReference>